<dbReference type="NCBIfam" id="TIGR01730">
    <property type="entry name" value="RND_mfp"/>
    <property type="match status" value="1"/>
</dbReference>
<dbReference type="InterPro" id="IPR058792">
    <property type="entry name" value="Beta-barrel_RND_2"/>
</dbReference>
<evidence type="ECO:0000256" key="2">
    <source>
        <dbReference type="SAM" id="Coils"/>
    </source>
</evidence>
<dbReference type="Proteomes" id="UP000595197">
    <property type="component" value="Chromosome"/>
</dbReference>
<organism evidence="6 7">
    <name type="scientific">Skermanella cutis</name>
    <dbReference type="NCBI Taxonomy" id="2775420"/>
    <lineage>
        <taxon>Bacteria</taxon>
        <taxon>Pseudomonadati</taxon>
        <taxon>Pseudomonadota</taxon>
        <taxon>Alphaproteobacteria</taxon>
        <taxon>Rhodospirillales</taxon>
        <taxon>Azospirillaceae</taxon>
        <taxon>Skermanella</taxon>
    </lineage>
</organism>
<dbReference type="RefSeq" id="WP_201079324.1">
    <property type="nucleotide sequence ID" value="NZ_CP067420.1"/>
</dbReference>
<dbReference type="Gene3D" id="2.40.30.170">
    <property type="match status" value="1"/>
</dbReference>
<dbReference type="Pfam" id="PF25967">
    <property type="entry name" value="RND-MFP_C"/>
    <property type="match status" value="1"/>
</dbReference>
<dbReference type="InterPro" id="IPR006143">
    <property type="entry name" value="RND_pump_MFP"/>
</dbReference>
<reference evidence="6" key="1">
    <citation type="submission" date="2021-02" db="EMBL/GenBank/DDBJ databases">
        <title>Skermanella TT6 skin isolate.</title>
        <authorList>
            <person name="Lee K."/>
            <person name="Ganzorig M."/>
        </authorList>
    </citation>
    <scope>NUCLEOTIDE SEQUENCE</scope>
    <source>
        <strain evidence="6">TT6</strain>
    </source>
</reference>
<evidence type="ECO:0000256" key="1">
    <source>
        <dbReference type="ARBA" id="ARBA00009477"/>
    </source>
</evidence>
<feature type="coiled-coil region" evidence="2">
    <location>
        <begin position="122"/>
        <end position="156"/>
    </location>
</feature>
<protein>
    <submittedName>
        <fullName evidence="6">Efflux RND transporter periplasmic adaptor subunit</fullName>
    </submittedName>
</protein>
<dbReference type="Gene3D" id="1.10.287.470">
    <property type="entry name" value="Helix hairpin bin"/>
    <property type="match status" value="1"/>
</dbReference>
<keyword evidence="2" id="KW-0175">Coiled coil</keyword>
<keyword evidence="3" id="KW-0732">Signal</keyword>
<dbReference type="Pfam" id="PF25954">
    <property type="entry name" value="Beta-barrel_RND_2"/>
    <property type="match status" value="1"/>
</dbReference>
<dbReference type="Gene3D" id="2.40.420.20">
    <property type="match status" value="1"/>
</dbReference>
<sequence length="411" mass="42931">MPRAPDRLSSMGKLLLGAALLGWSAATLPAASSALAAEPAAVVPKPPSVSVVKAQAGTLAETILMTGTLVARDEVLVGPEIDGLAITELLAEEGDRVERGQVLARLSRDMLDAQAAQNRASITRAMAAIAQARNQIAEANAQARQAEAAFERARTLQERGNASQEALEQREAAALVARARVAVAEDALRVSQADRDLAEAQQREIEVRIGRTQIKAPAAGIISRREAKLGALVSPGGEPLFRIIGNGTIEVEAAVPETALARLRVGQPAQVRPAGMTDPVPARVRLVSPEVDRTSRLGRVRLTVDSVPGLAVGAFARGAVEVDRRDGILVPLSAVLNRPEGSVIQVVHDGIVETRPVIVGLKAEGKAEIRDGLAPGEDVIAVSGTFVRDGDRVTPVPHPPAVSAVQTSSVP</sequence>
<name>A0ABX7BCH0_9PROT</name>
<dbReference type="EMBL" id="CP067420">
    <property type="protein sequence ID" value="QQP91430.1"/>
    <property type="molecule type" value="Genomic_DNA"/>
</dbReference>
<gene>
    <name evidence="6" type="ORF">IGS68_09590</name>
</gene>
<dbReference type="InterPro" id="IPR058627">
    <property type="entry name" value="MdtA-like_C"/>
</dbReference>
<dbReference type="SUPFAM" id="SSF111369">
    <property type="entry name" value="HlyD-like secretion proteins"/>
    <property type="match status" value="1"/>
</dbReference>
<dbReference type="Gene3D" id="2.40.50.100">
    <property type="match status" value="1"/>
</dbReference>
<feature type="domain" description="CusB-like beta-barrel" evidence="4">
    <location>
        <begin position="251"/>
        <end position="317"/>
    </location>
</feature>
<evidence type="ECO:0000313" key="6">
    <source>
        <dbReference type="EMBL" id="QQP91430.1"/>
    </source>
</evidence>
<evidence type="ECO:0000259" key="4">
    <source>
        <dbReference type="Pfam" id="PF25954"/>
    </source>
</evidence>
<evidence type="ECO:0000256" key="3">
    <source>
        <dbReference type="SAM" id="SignalP"/>
    </source>
</evidence>
<comment type="similarity">
    <text evidence="1">Belongs to the membrane fusion protein (MFP) (TC 8.A.1) family.</text>
</comment>
<dbReference type="PANTHER" id="PTHR30469">
    <property type="entry name" value="MULTIDRUG RESISTANCE PROTEIN MDTA"/>
    <property type="match status" value="1"/>
</dbReference>
<evidence type="ECO:0000313" key="7">
    <source>
        <dbReference type="Proteomes" id="UP000595197"/>
    </source>
</evidence>
<evidence type="ECO:0000259" key="5">
    <source>
        <dbReference type="Pfam" id="PF25967"/>
    </source>
</evidence>
<proteinExistence type="inferred from homology"/>
<dbReference type="PANTHER" id="PTHR30469:SF15">
    <property type="entry name" value="HLYD FAMILY OF SECRETION PROTEINS"/>
    <property type="match status" value="1"/>
</dbReference>
<feature type="signal peptide" evidence="3">
    <location>
        <begin position="1"/>
        <end position="36"/>
    </location>
</feature>
<keyword evidence="7" id="KW-1185">Reference proteome</keyword>
<accession>A0ABX7BCH0</accession>
<feature type="chain" id="PRO_5046012452" evidence="3">
    <location>
        <begin position="37"/>
        <end position="411"/>
    </location>
</feature>
<feature type="domain" description="Multidrug resistance protein MdtA-like C-terminal permuted SH3" evidence="5">
    <location>
        <begin position="328"/>
        <end position="380"/>
    </location>
</feature>